<dbReference type="InterPro" id="IPR028978">
    <property type="entry name" value="Chorismate_lyase_/UTRA_dom_sf"/>
</dbReference>
<sequence>MARTPLWQTIASTLGREIAEGLYAPGTKLPTEAALAARFGVNRHTIRQALAHLAEQSVVHARRGSGVYVTGKPTEYPLGRRVRFHQNVLASGRSPSRRITRLETRPATSTEAEALKLDPGKAVHVIEGVSLADDQPQALFRSVFPAERFPDLLVAMRDHPSVTAALLACGLADYTRAETRLTAVLADGLQANALMLPAGAPLLRSVAVNVAEGGAPVEFGITWFAGDRVTLTVTPG</sequence>
<accession>A0ABU8BYQ2</accession>
<dbReference type="PANTHER" id="PTHR44846:SF1">
    <property type="entry name" value="MANNOSYL-D-GLYCERATE TRANSPORT_METABOLISM SYSTEM REPRESSOR MNGR-RELATED"/>
    <property type="match status" value="1"/>
</dbReference>
<dbReference type="SMART" id="SM00345">
    <property type="entry name" value="HTH_GNTR"/>
    <property type="match status" value="1"/>
</dbReference>
<dbReference type="SUPFAM" id="SSF46785">
    <property type="entry name" value="Winged helix' DNA-binding domain"/>
    <property type="match status" value="1"/>
</dbReference>
<organism evidence="5 6">
    <name type="scientific">Gemmobacter denitrificans</name>
    <dbReference type="NCBI Taxonomy" id="3123040"/>
    <lineage>
        <taxon>Bacteria</taxon>
        <taxon>Pseudomonadati</taxon>
        <taxon>Pseudomonadota</taxon>
        <taxon>Alphaproteobacteria</taxon>
        <taxon>Rhodobacterales</taxon>
        <taxon>Paracoccaceae</taxon>
        <taxon>Gemmobacter</taxon>
    </lineage>
</organism>
<evidence type="ECO:0000259" key="4">
    <source>
        <dbReference type="PROSITE" id="PS50949"/>
    </source>
</evidence>
<dbReference type="Gene3D" id="1.10.10.10">
    <property type="entry name" value="Winged helix-like DNA-binding domain superfamily/Winged helix DNA-binding domain"/>
    <property type="match status" value="1"/>
</dbReference>
<dbReference type="SMART" id="SM00866">
    <property type="entry name" value="UTRA"/>
    <property type="match status" value="1"/>
</dbReference>
<dbReference type="NCBIfam" id="TIGR02325">
    <property type="entry name" value="C_P_lyase_phnF"/>
    <property type="match status" value="1"/>
</dbReference>
<dbReference type="PANTHER" id="PTHR44846">
    <property type="entry name" value="MANNOSYL-D-GLYCERATE TRANSPORT/METABOLISM SYSTEM REPRESSOR MNGR-RELATED"/>
    <property type="match status" value="1"/>
</dbReference>
<keyword evidence="1" id="KW-0805">Transcription regulation</keyword>
<dbReference type="InterPro" id="IPR000524">
    <property type="entry name" value="Tscrpt_reg_HTH_GntR"/>
</dbReference>
<dbReference type="Pfam" id="PF00392">
    <property type="entry name" value="GntR"/>
    <property type="match status" value="1"/>
</dbReference>
<keyword evidence="6" id="KW-1185">Reference proteome</keyword>
<protein>
    <submittedName>
        <fullName evidence="5">Phosphonate metabolism transcriptional regulator PhnF</fullName>
    </submittedName>
</protein>
<dbReference type="SUPFAM" id="SSF64288">
    <property type="entry name" value="Chorismate lyase-like"/>
    <property type="match status" value="1"/>
</dbReference>
<dbReference type="RefSeq" id="WP_335424371.1">
    <property type="nucleotide sequence ID" value="NZ_JBALHR010000009.1"/>
</dbReference>
<dbReference type="CDD" id="cd07377">
    <property type="entry name" value="WHTH_GntR"/>
    <property type="match status" value="1"/>
</dbReference>
<dbReference type="InterPro" id="IPR011663">
    <property type="entry name" value="UTRA"/>
</dbReference>
<dbReference type="Proteomes" id="UP001431963">
    <property type="component" value="Unassembled WGS sequence"/>
</dbReference>
<keyword evidence="2" id="KW-0238">DNA-binding</keyword>
<dbReference type="Pfam" id="PF07702">
    <property type="entry name" value="UTRA"/>
    <property type="match status" value="1"/>
</dbReference>
<dbReference type="Gene3D" id="3.40.1410.10">
    <property type="entry name" value="Chorismate lyase-like"/>
    <property type="match status" value="1"/>
</dbReference>
<comment type="caution">
    <text evidence="5">The sequence shown here is derived from an EMBL/GenBank/DDBJ whole genome shotgun (WGS) entry which is preliminary data.</text>
</comment>
<dbReference type="InterPro" id="IPR050679">
    <property type="entry name" value="Bact_HTH_transcr_reg"/>
</dbReference>
<reference evidence="5" key="1">
    <citation type="submission" date="2024-02" db="EMBL/GenBank/DDBJ databases">
        <title>Genome sequences of strain Gemmobacter sp. JM10B15.</title>
        <authorList>
            <person name="Zhang M."/>
        </authorList>
    </citation>
    <scope>NUCLEOTIDE SEQUENCE</scope>
    <source>
        <strain evidence="5">JM10B15</strain>
    </source>
</reference>
<keyword evidence="3" id="KW-0804">Transcription</keyword>
<feature type="domain" description="HTH gntR-type" evidence="4">
    <location>
        <begin position="4"/>
        <end position="72"/>
    </location>
</feature>
<dbReference type="PRINTS" id="PR00035">
    <property type="entry name" value="HTHGNTR"/>
</dbReference>
<evidence type="ECO:0000313" key="6">
    <source>
        <dbReference type="Proteomes" id="UP001431963"/>
    </source>
</evidence>
<dbReference type="PROSITE" id="PS50949">
    <property type="entry name" value="HTH_GNTR"/>
    <property type="match status" value="1"/>
</dbReference>
<evidence type="ECO:0000256" key="1">
    <source>
        <dbReference type="ARBA" id="ARBA00023015"/>
    </source>
</evidence>
<gene>
    <name evidence="5" type="primary">phnF</name>
    <name evidence="5" type="ORF">V6590_14620</name>
</gene>
<proteinExistence type="predicted"/>
<dbReference type="InterPro" id="IPR036390">
    <property type="entry name" value="WH_DNA-bd_sf"/>
</dbReference>
<dbReference type="InterPro" id="IPR036388">
    <property type="entry name" value="WH-like_DNA-bd_sf"/>
</dbReference>
<evidence type="ECO:0000313" key="5">
    <source>
        <dbReference type="EMBL" id="MEH7829387.1"/>
    </source>
</evidence>
<name>A0ABU8BYQ2_9RHOB</name>
<dbReference type="EMBL" id="JBALHR010000009">
    <property type="protein sequence ID" value="MEH7829387.1"/>
    <property type="molecule type" value="Genomic_DNA"/>
</dbReference>
<evidence type="ECO:0000256" key="2">
    <source>
        <dbReference type="ARBA" id="ARBA00023125"/>
    </source>
</evidence>
<dbReference type="InterPro" id="IPR012702">
    <property type="entry name" value="CP_lyase_PhnF"/>
</dbReference>
<evidence type="ECO:0000256" key="3">
    <source>
        <dbReference type="ARBA" id="ARBA00023163"/>
    </source>
</evidence>